<dbReference type="SUPFAM" id="SSF109604">
    <property type="entry name" value="HD-domain/PDEase-like"/>
    <property type="match status" value="1"/>
</dbReference>
<keyword evidence="2" id="KW-0560">Oxidoreductase</keyword>
<gene>
    <name evidence="2" type="ORF">MNBD_GAMMA25-1619</name>
</gene>
<proteinExistence type="predicted"/>
<name>A0A3B1ATV8_9ZZZZ</name>
<dbReference type="InterPro" id="IPR013976">
    <property type="entry name" value="HDOD"/>
</dbReference>
<dbReference type="GO" id="GO:0004355">
    <property type="term" value="F:glutamate synthase (NADPH) activity"/>
    <property type="evidence" value="ECO:0007669"/>
    <property type="project" value="UniProtKB-EC"/>
</dbReference>
<feature type="domain" description="HDOD" evidence="1">
    <location>
        <begin position="17"/>
        <end position="212"/>
    </location>
</feature>
<accession>A0A3B1ATV8</accession>
<dbReference type="PROSITE" id="PS51833">
    <property type="entry name" value="HDOD"/>
    <property type="match status" value="1"/>
</dbReference>
<dbReference type="PANTHER" id="PTHR33525:SF3">
    <property type="entry name" value="RIBONUCLEASE Y"/>
    <property type="match status" value="1"/>
</dbReference>
<dbReference type="SUPFAM" id="SSF55781">
    <property type="entry name" value="GAF domain-like"/>
    <property type="match status" value="1"/>
</dbReference>
<protein>
    <submittedName>
        <fullName evidence="2">Glutamate synthase [NADPH] large chain</fullName>
        <ecNumber evidence="2">1.4.1.13</ecNumber>
    </submittedName>
</protein>
<dbReference type="InterPro" id="IPR029016">
    <property type="entry name" value="GAF-like_dom_sf"/>
</dbReference>
<dbReference type="Gene3D" id="3.30.450.40">
    <property type="match status" value="1"/>
</dbReference>
<dbReference type="EMBL" id="UOFY01000014">
    <property type="protein sequence ID" value="VAX07212.1"/>
    <property type="molecule type" value="Genomic_DNA"/>
</dbReference>
<dbReference type="InterPro" id="IPR052340">
    <property type="entry name" value="RNase_Y/CdgJ"/>
</dbReference>
<dbReference type="SMART" id="SM00065">
    <property type="entry name" value="GAF"/>
    <property type="match status" value="1"/>
</dbReference>
<dbReference type="Gene3D" id="1.10.3210.10">
    <property type="entry name" value="Hypothetical protein af1432"/>
    <property type="match status" value="1"/>
</dbReference>
<dbReference type="Pfam" id="PF08668">
    <property type="entry name" value="HDOD"/>
    <property type="match status" value="1"/>
</dbReference>
<dbReference type="Pfam" id="PF01590">
    <property type="entry name" value="GAF"/>
    <property type="match status" value="1"/>
</dbReference>
<organism evidence="2">
    <name type="scientific">hydrothermal vent metagenome</name>
    <dbReference type="NCBI Taxonomy" id="652676"/>
    <lineage>
        <taxon>unclassified sequences</taxon>
        <taxon>metagenomes</taxon>
        <taxon>ecological metagenomes</taxon>
    </lineage>
</organism>
<reference evidence="2" key="1">
    <citation type="submission" date="2018-06" db="EMBL/GenBank/DDBJ databases">
        <authorList>
            <person name="Zhirakovskaya E."/>
        </authorList>
    </citation>
    <scope>NUCLEOTIDE SEQUENCE</scope>
</reference>
<evidence type="ECO:0000313" key="2">
    <source>
        <dbReference type="EMBL" id="VAX07212.1"/>
    </source>
</evidence>
<dbReference type="PANTHER" id="PTHR33525">
    <property type="match status" value="1"/>
</dbReference>
<dbReference type="AlphaFoldDB" id="A0A3B1ATV8"/>
<sequence>MAKDLKHWIKHISEHEIPIFKYTALAIADGVSDDETSTAQLAQIILRDTSLTARILRISNSVIYNPSRAPINTISRAIVYIGFNLIRDLSLSLAVIDAILKGRSREHVLKLMARSFHCATLARWLAEKRGDDASEEVFIAALLYHLGEMAFWCVDEDQGLQIQALIEKHGFKSATAEKEILGFTFDQLTVGLTHDWHLCDLLHSTINNSGLQTPRIQDIILSKTLADNINRQWNNPAGIQAIQRIAKYLKMDVVKTTNRLRNNVLEAAEFAQQYGAADIIPHLPLPEGNAVMADPKSPAIDKYPQPDPVLQLNILQDLTSTLDSQPSANTILELVLEGLHRGVGLDRALFALLTPDKRALNGKFAIGDGNESFVNRFQFSLKRSNIFSKVFQQAQPQWIRNSQSSELAELIPNDIRTILASDAFMISPIIIRDSAIGLFYADRQPSQRPLSAETFSGFRHFTQQANLAIEHISQKK</sequence>
<dbReference type="EC" id="1.4.1.13" evidence="2"/>
<dbReference type="InterPro" id="IPR003018">
    <property type="entry name" value="GAF"/>
</dbReference>
<evidence type="ECO:0000259" key="1">
    <source>
        <dbReference type="PROSITE" id="PS51833"/>
    </source>
</evidence>